<reference evidence="3 4" key="1">
    <citation type="submission" date="2022-06" db="EMBL/GenBank/DDBJ databases">
        <title>New Species of the Genus Actinoplanes, ActinopZanes ferrugineus.</title>
        <authorList>
            <person name="Ding P."/>
        </authorList>
    </citation>
    <scope>NUCLEOTIDE SEQUENCE [LARGE SCALE GENOMIC DNA]</scope>
    <source>
        <strain evidence="3 4">TRM88003</strain>
    </source>
</reference>
<feature type="region of interest" description="Disordered" evidence="1">
    <location>
        <begin position="1"/>
        <end position="20"/>
    </location>
</feature>
<dbReference type="EMBL" id="JAMYJR010000059">
    <property type="protein sequence ID" value="MCO8277477.1"/>
    <property type="molecule type" value="Genomic_DNA"/>
</dbReference>
<feature type="transmembrane region" description="Helical" evidence="2">
    <location>
        <begin position="26"/>
        <end position="46"/>
    </location>
</feature>
<keyword evidence="2" id="KW-1133">Transmembrane helix</keyword>
<keyword evidence="2" id="KW-0472">Membrane</keyword>
<sequence>MVSDRGVLAPGKNRNPSSRSPEVADLVFVGLTVALFAALAVLIRAVERR</sequence>
<comment type="caution">
    <text evidence="3">The sequence shown here is derived from an EMBL/GenBank/DDBJ whole genome shotgun (WGS) entry which is preliminary data.</text>
</comment>
<dbReference type="RefSeq" id="WP_253243491.1">
    <property type="nucleotide sequence ID" value="NZ_JAMYJR010000059.1"/>
</dbReference>
<keyword evidence="2" id="KW-0812">Transmembrane</keyword>
<evidence type="ECO:0000313" key="4">
    <source>
        <dbReference type="Proteomes" id="UP001523369"/>
    </source>
</evidence>
<accession>A0ABT1E358</accession>
<proteinExistence type="predicted"/>
<gene>
    <name evidence="3" type="ORF">M1L60_43550</name>
</gene>
<organism evidence="3 4">
    <name type="scientific">Paractinoplanes aksuensis</name>
    <dbReference type="NCBI Taxonomy" id="2939490"/>
    <lineage>
        <taxon>Bacteria</taxon>
        <taxon>Bacillati</taxon>
        <taxon>Actinomycetota</taxon>
        <taxon>Actinomycetes</taxon>
        <taxon>Micromonosporales</taxon>
        <taxon>Micromonosporaceae</taxon>
        <taxon>Paractinoplanes</taxon>
    </lineage>
</organism>
<evidence type="ECO:0000313" key="3">
    <source>
        <dbReference type="EMBL" id="MCO8277477.1"/>
    </source>
</evidence>
<name>A0ABT1E358_9ACTN</name>
<evidence type="ECO:0000256" key="1">
    <source>
        <dbReference type="SAM" id="MobiDB-lite"/>
    </source>
</evidence>
<keyword evidence="4" id="KW-1185">Reference proteome</keyword>
<dbReference type="Proteomes" id="UP001523369">
    <property type="component" value="Unassembled WGS sequence"/>
</dbReference>
<evidence type="ECO:0000256" key="2">
    <source>
        <dbReference type="SAM" id="Phobius"/>
    </source>
</evidence>
<protein>
    <submittedName>
        <fullName evidence="3">Uncharacterized protein</fullName>
    </submittedName>
</protein>